<dbReference type="Proteomes" id="UP001281410">
    <property type="component" value="Unassembled WGS sequence"/>
</dbReference>
<name>A0AAE0ACW5_9ROSI</name>
<evidence type="ECO:0000313" key="2">
    <source>
        <dbReference type="Proteomes" id="UP001281410"/>
    </source>
</evidence>
<dbReference type="InterPro" id="IPR040256">
    <property type="entry name" value="At4g02000-like"/>
</dbReference>
<reference evidence="1" key="1">
    <citation type="journal article" date="2023" name="Plant J.">
        <title>Genome sequences and population genomics provide insights into the demographic history, inbreeding, and mutation load of two 'living fossil' tree species of Dipteronia.</title>
        <authorList>
            <person name="Feng Y."/>
            <person name="Comes H.P."/>
            <person name="Chen J."/>
            <person name="Zhu S."/>
            <person name="Lu R."/>
            <person name="Zhang X."/>
            <person name="Li P."/>
            <person name="Qiu J."/>
            <person name="Olsen K.M."/>
            <person name="Qiu Y."/>
        </authorList>
    </citation>
    <scope>NUCLEOTIDE SEQUENCE</scope>
    <source>
        <strain evidence="1">NBL</strain>
    </source>
</reference>
<comment type="caution">
    <text evidence="1">The sequence shown here is derived from an EMBL/GenBank/DDBJ whole genome shotgun (WGS) entry which is preliminary data.</text>
</comment>
<dbReference type="PANTHER" id="PTHR31286:SF60">
    <property type="entry name" value="PROTEIN, PUTATIVE-RELATED"/>
    <property type="match status" value="1"/>
</dbReference>
<proteinExistence type="predicted"/>
<sequence>MWLFGVDPFAYKSRLEVWAPFYDLSWEYCHPKIISDLDRGTRVPLQLDRATVKGDFGHFERVLVDIDMSTVPPSSLLLQKDDTHSYFISLEYENLPAFYSTCSSISNFPNACRWNMFGKGIPVSSSKPDSARDVLAMVVDDEGF</sequence>
<accession>A0AAE0ACW5</accession>
<evidence type="ECO:0000313" key="1">
    <source>
        <dbReference type="EMBL" id="KAK3211631.1"/>
    </source>
</evidence>
<dbReference type="EMBL" id="JANJYJ010000005">
    <property type="protein sequence ID" value="KAK3211631.1"/>
    <property type="molecule type" value="Genomic_DNA"/>
</dbReference>
<protein>
    <submittedName>
        <fullName evidence="1">Uncharacterized protein</fullName>
    </submittedName>
</protein>
<dbReference type="AlphaFoldDB" id="A0AAE0ACW5"/>
<organism evidence="1 2">
    <name type="scientific">Dipteronia sinensis</name>
    <dbReference type="NCBI Taxonomy" id="43782"/>
    <lineage>
        <taxon>Eukaryota</taxon>
        <taxon>Viridiplantae</taxon>
        <taxon>Streptophyta</taxon>
        <taxon>Embryophyta</taxon>
        <taxon>Tracheophyta</taxon>
        <taxon>Spermatophyta</taxon>
        <taxon>Magnoliopsida</taxon>
        <taxon>eudicotyledons</taxon>
        <taxon>Gunneridae</taxon>
        <taxon>Pentapetalae</taxon>
        <taxon>rosids</taxon>
        <taxon>malvids</taxon>
        <taxon>Sapindales</taxon>
        <taxon>Sapindaceae</taxon>
        <taxon>Hippocastanoideae</taxon>
        <taxon>Acereae</taxon>
        <taxon>Dipteronia</taxon>
    </lineage>
</organism>
<keyword evidence="2" id="KW-1185">Reference proteome</keyword>
<gene>
    <name evidence="1" type="ORF">Dsin_016337</name>
</gene>
<dbReference type="PANTHER" id="PTHR31286">
    <property type="entry name" value="GLYCINE-RICH CELL WALL STRUCTURAL PROTEIN 1.8-LIKE"/>
    <property type="match status" value="1"/>
</dbReference>